<evidence type="ECO:0000313" key="3">
    <source>
        <dbReference type="Proteomes" id="UP001252207"/>
    </source>
</evidence>
<dbReference type="EMBL" id="JANAVW010000001">
    <property type="protein sequence ID" value="MDT0133823.1"/>
    <property type="molecule type" value="Genomic_DNA"/>
</dbReference>
<dbReference type="Pfam" id="PF01965">
    <property type="entry name" value="DJ-1_PfpI"/>
    <property type="match status" value="1"/>
</dbReference>
<dbReference type="Gene3D" id="3.40.50.880">
    <property type="match status" value="1"/>
</dbReference>
<proteinExistence type="predicted"/>
<evidence type="ECO:0000313" key="2">
    <source>
        <dbReference type="EMBL" id="MDT0133823.1"/>
    </source>
</evidence>
<dbReference type="RefSeq" id="WP_102140675.1">
    <property type="nucleotide sequence ID" value="NZ_CP031123.2"/>
</dbReference>
<name>A0ABU2IXM0_9GAMM</name>
<gene>
    <name evidence="2" type="ORF">NLX89_10765</name>
</gene>
<organism evidence="2 3">
    <name type="scientific">Providencia huaxiensis</name>
    <dbReference type="NCBI Taxonomy" id="2027290"/>
    <lineage>
        <taxon>Bacteria</taxon>
        <taxon>Pseudomonadati</taxon>
        <taxon>Pseudomonadota</taxon>
        <taxon>Gammaproteobacteria</taxon>
        <taxon>Enterobacterales</taxon>
        <taxon>Morganellaceae</taxon>
        <taxon>Providencia</taxon>
    </lineage>
</organism>
<keyword evidence="3" id="KW-1185">Reference proteome</keyword>
<dbReference type="PANTHER" id="PTHR43130:SF2">
    <property type="entry name" value="DJ-1_PFPI DOMAIN-CONTAINING PROTEIN"/>
    <property type="match status" value="1"/>
</dbReference>
<dbReference type="Proteomes" id="UP001252207">
    <property type="component" value="Unassembled WGS sequence"/>
</dbReference>
<dbReference type="PANTHER" id="PTHR43130">
    <property type="entry name" value="ARAC-FAMILY TRANSCRIPTIONAL REGULATOR"/>
    <property type="match status" value="1"/>
</dbReference>
<accession>A0ABU2IXM0</accession>
<feature type="domain" description="DJ-1/PfpI" evidence="1">
    <location>
        <begin position="2"/>
        <end position="154"/>
    </location>
</feature>
<dbReference type="InterPro" id="IPR052158">
    <property type="entry name" value="INH-QAR"/>
</dbReference>
<protein>
    <submittedName>
        <fullName evidence="2">DJ-1/PfpI family protein</fullName>
    </submittedName>
</protein>
<dbReference type="InterPro" id="IPR002818">
    <property type="entry name" value="DJ-1/PfpI"/>
</dbReference>
<comment type="caution">
    <text evidence="2">The sequence shown here is derived from an EMBL/GenBank/DDBJ whole genome shotgun (WGS) entry which is preliminary data.</text>
</comment>
<evidence type="ECO:0000259" key="1">
    <source>
        <dbReference type="Pfam" id="PF01965"/>
    </source>
</evidence>
<dbReference type="SUPFAM" id="SSF52317">
    <property type="entry name" value="Class I glutamine amidotransferase-like"/>
    <property type="match status" value="1"/>
</dbReference>
<dbReference type="GeneID" id="89490228"/>
<dbReference type="InterPro" id="IPR029062">
    <property type="entry name" value="Class_I_gatase-like"/>
</dbReference>
<sequence length="201" mass="22223">MKEIAIIAFDDFTDIDLFLMWDILGRNQQDWRVRILGVTPTIRSTHGLTITVNGAVKDANTADAVLFSSGKIGVPNILTNPNFLPELHLDPKHQYIGSICAGAFILDELGLLPERKATTHQDAREGLISRKITPIDQPLVCHGKIATAGGCLSSVYLVGWLIESLFGKQKRKETLYHVLPAGQQLEFEDLIQSTLNQSEMS</sequence>
<reference evidence="2 3" key="1">
    <citation type="submission" date="2022-06" db="EMBL/GenBank/DDBJ databases">
        <title>Chromosome and plasmid sequencings of Enterobacteriales species co-exiting double carbapenemases.</title>
        <authorList>
            <person name="Fu Y."/>
        </authorList>
    </citation>
    <scope>NUCLEOTIDE SEQUENCE [LARGE SCALE GENOMIC DNA]</scope>
    <source>
        <strain evidence="2 3">21030615019</strain>
    </source>
</reference>